<protein>
    <submittedName>
        <fullName evidence="2">Type IV pilus assembly protein PilW</fullName>
    </submittedName>
</protein>
<dbReference type="Proteomes" id="UP000199603">
    <property type="component" value="Unassembled WGS sequence"/>
</dbReference>
<dbReference type="AlphaFoldDB" id="A0A1G6S171"/>
<dbReference type="NCBIfam" id="TIGR02532">
    <property type="entry name" value="IV_pilin_GFxxxE"/>
    <property type="match status" value="1"/>
</dbReference>
<sequence length="396" mass="42078">MSPIRTARRAYQAGVSLIELMVALAIGVVLLLGLVEIFGASRAAFATAEGVSRVQENARFAIDFMRRDLRMVGHLGCLNERGYIRGGGLSPRMYNHAVNPATNLEAAPFAMRLDMPVVGFEYNGTAPGQAFDMSAGAATGVGPGAFSPALDASLGDLAGDAIRGSDVLVVRFLGGEAARSTRVNIATNTLQVLSPLEVPFFEARAVYAISNCRQVSLFQTQGAGANINVGAGGINAVNWATEEEGYASPATAAYRYEYSVYYVGLDDASGQPSLRVRNLDPGRAGLLSAPQTLVEGVESMQLVYGVDVGPTRDDVLDQYVTANGVGALDATAQLAWQRVVNVRVGLLMRSPNIAAAARDDASPPFRVADTIIAEARDGRVRQTYETVITMRNRVRN</sequence>
<proteinExistence type="predicted"/>
<keyword evidence="1" id="KW-1133">Transmembrane helix</keyword>
<evidence type="ECO:0000256" key="1">
    <source>
        <dbReference type="SAM" id="Phobius"/>
    </source>
</evidence>
<reference evidence="2 3" key="1">
    <citation type="submission" date="2016-10" db="EMBL/GenBank/DDBJ databases">
        <authorList>
            <person name="de Groot N.N."/>
        </authorList>
    </citation>
    <scope>NUCLEOTIDE SEQUENCE [LARGE SCALE GENOMIC DNA]</scope>
    <source>
        <strain evidence="2 3">DSM 16957</strain>
    </source>
</reference>
<dbReference type="Pfam" id="PF07963">
    <property type="entry name" value="N_methyl"/>
    <property type="match status" value="1"/>
</dbReference>
<dbReference type="PROSITE" id="PS00409">
    <property type="entry name" value="PROKAR_NTER_METHYL"/>
    <property type="match status" value="1"/>
</dbReference>
<evidence type="ECO:0000313" key="2">
    <source>
        <dbReference type="EMBL" id="SDD10599.1"/>
    </source>
</evidence>
<keyword evidence="3" id="KW-1185">Reference proteome</keyword>
<dbReference type="OrthoDB" id="5296662at2"/>
<dbReference type="InterPro" id="IPR032092">
    <property type="entry name" value="PilW"/>
</dbReference>
<keyword evidence="1" id="KW-0812">Transmembrane</keyword>
<keyword evidence="1" id="KW-0472">Membrane</keyword>
<dbReference type="GO" id="GO:0043683">
    <property type="term" value="P:type IV pilus assembly"/>
    <property type="evidence" value="ECO:0007669"/>
    <property type="project" value="InterPro"/>
</dbReference>
<organism evidence="2 3">
    <name type="scientific">Aquimonas voraii</name>
    <dbReference type="NCBI Taxonomy" id="265719"/>
    <lineage>
        <taxon>Bacteria</taxon>
        <taxon>Pseudomonadati</taxon>
        <taxon>Pseudomonadota</taxon>
        <taxon>Gammaproteobacteria</taxon>
        <taxon>Lysobacterales</taxon>
        <taxon>Lysobacteraceae</taxon>
        <taxon>Aquimonas</taxon>
    </lineage>
</organism>
<dbReference type="EMBL" id="FNAG01000001">
    <property type="protein sequence ID" value="SDD10599.1"/>
    <property type="molecule type" value="Genomic_DNA"/>
</dbReference>
<feature type="transmembrane region" description="Helical" evidence="1">
    <location>
        <begin position="12"/>
        <end position="35"/>
    </location>
</feature>
<gene>
    <name evidence="2" type="ORF">SAMN04488509_101240</name>
</gene>
<dbReference type="STRING" id="265719.SAMN04488509_101240"/>
<accession>A0A1G6S171</accession>
<name>A0A1G6S171_9GAMM</name>
<dbReference type="RefSeq" id="WP_091237868.1">
    <property type="nucleotide sequence ID" value="NZ_FNAG01000001.1"/>
</dbReference>
<evidence type="ECO:0000313" key="3">
    <source>
        <dbReference type="Proteomes" id="UP000199603"/>
    </source>
</evidence>
<dbReference type="Pfam" id="PF16074">
    <property type="entry name" value="PilW"/>
    <property type="match status" value="1"/>
</dbReference>
<dbReference type="InterPro" id="IPR012902">
    <property type="entry name" value="N_methyl_site"/>
</dbReference>